<dbReference type="EMBL" id="JAGEPF010000026">
    <property type="protein sequence ID" value="MBO2463249.1"/>
    <property type="molecule type" value="Genomic_DNA"/>
</dbReference>
<keyword evidence="3" id="KW-1185">Reference proteome</keyword>
<evidence type="ECO:0000313" key="3">
    <source>
        <dbReference type="Proteomes" id="UP000680206"/>
    </source>
</evidence>
<protein>
    <submittedName>
        <fullName evidence="2">DUF1259 domain-containing protein</fullName>
    </submittedName>
</protein>
<dbReference type="InterPro" id="IPR011094">
    <property type="entry name" value="Uncharacterised_LppY/LpqO"/>
</dbReference>
<dbReference type="Pfam" id="PF07485">
    <property type="entry name" value="DUF1529"/>
    <property type="match status" value="2"/>
</dbReference>
<dbReference type="Proteomes" id="UP000680206">
    <property type="component" value="Unassembled WGS sequence"/>
</dbReference>
<proteinExistence type="predicted"/>
<organism evidence="2 3">
    <name type="scientific">Actinomadura violacea</name>
    <dbReference type="NCBI Taxonomy" id="2819934"/>
    <lineage>
        <taxon>Bacteria</taxon>
        <taxon>Bacillati</taxon>
        <taxon>Actinomycetota</taxon>
        <taxon>Actinomycetes</taxon>
        <taxon>Streptosporangiales</taxon>
        <taxon>Thermomonosporaceae</taxon>
        <taxon>Actinomadura</taxon>
    </lineage>
</organism>
<comment type="caution">
    <text evidence="2">The sequence shown here is derived from an EMBL/GenBank/DDBJ whole genome shotgun (WGS) entry which is preliminary data.</text>
</comment>
<accession>A0ABS3S2N2</accession>
<gene>
    <name evidence="2" type="ORF">J4709_37355</name>
</gene>
<evidence type="ECO:0000256" key="1">
    <source>
        <dbReference type="SAM" id="SignalP"/>
    </source>
</evidence>
<name>A0ABS3S2N2_9ACTN</name>
<reference evidence="2 3" key="1">
    <citation type="submission" date="2021-03" db="EMBL/GenBank/DDBJ databases">
        <title>Actinomadura violae sp. nov., isolated from lichen in Thailand.</title>
        <authorList>
            <person name="Kanchanasin P."/>
            <person name="Saeng-In P."/>
            <person name="Phongsopitanun W."/>
            <person name="Yuki M."/>
            <person name="Kudo T."/>
            <person name="Ohkuma M."/>
            <person name="Tanasupawat S."/>
        </authorList>
    </citation>
    <scope>NUCLEOTIDE SEQUENCE [LARGE SCALE GENOMIC DNA]</scope>
    <source>
        <strain evidence="2 3">LCR2-06</strain>
    </source>
</reference>
<dbReference type="RefSeq" id="WP_208248226.1">
    <property type="nucleotide sequence ID" value="NZ_JAGEPF010000026.1"/>
</dbReference>
<feature type="chain" id="PRO_5046386552" evidence="1">
    <location>
        <begin position="37"/>
        <end position="338"/>
    </location>
</feature>
<keyword evidence="1" id="KW-0732">Signal</keyword>
<sequence length="338" mass="36487">MIIISSSETARRAALRRFGGAAALLTGLVVTGAAAAAGAATAPDADAAGPRAGTSQARAWTGTKRLPVKRIERTLQADGHVSSSGVLEVDIDRKDLHVTGGQPRVRFEDGFQIQHELYFQSLGHGKAILNGDLALRPQEIQPVIDAFIAHGLTFQAQHQHLYDLRPMVWFLHFRAVGDPVRMAGAARAAIGKTSTPLPQHAPPHPTTPLPERRLAKILGGDAMVGENGIVTVTVPRTDRIRLGGVLVDPDLGVSTSVQFQPLGKGKAAVVPDFSMTAKETQPVISVMRRRHWQVGCLYNQETAEFPQLYFSHMFRVGDPVALARQVRKGLDRTAVKHS</sequence>
<feature type="signal peptide" evidence="1">
    <location>
        <begin position="1"/>
        <end position="36"/>
    </location>
</feature>
<evidence type="ECO:0000313" key="2">
    <source>
        <dbReference type="EMBL" id="MBO2463249.1"/>
    </source>
</evidence>